<protein>
    <submittedName>
        <fullName evidence="2">Gp039</fullName>
    </submittedName>
</protein>
<keyword evidence="3" id="KW-1185">Reference proteome</keyword>
<dbReference type="Proteomes" id="UP000002347">
    <property type="component" value="Segment"/>
</dbReference>
<dbReference type="EMBL" id="GU580941">
    <property type="protein sequence ID" value="ADD80930.1"/>
    <property type="molecule type" value="Genomic_DNA"/>
</dbReference>
<dbReference type="RefSeq" id="YP_009017653.1">
    <property type="nucleotide sequence ID" value="NC_023735.1"/>
</dbReference>
<evidence type="ECO:0000313" key="2">
    <source>
        <dbReference type="EMBL" id="ADD80930.1"/>
    </source>
</evidence>
<evidence type="ECO:0000256" key="1">
    <source>
        <dbReference type="SAM" id="MobiDB-lite"/>
    </source>
</evidence>
<dbReference type="OrthoDB" id="35338at10239"/>
<reference evidence="2 3" key="1">
    <citation type="journal article" date="2011" name="Appl. Environ. Microbiol.">
        <title>Genomic and functional analyses of Rhodococcus equi phages ReqiPepy6, ReqiPoco6, ReqiPine5, and ReqiDocB7.</title>
        <authorList>
            <person name="Summer E.J."/>
            <person name="Liu M."/>
            <person name="Gill J.J."/>
            <person name="Grant M."/>
            <person name="Chan-Cortes T.N."/>
            <person name="Ferguson L."/>
            <person name="Janes C."/>
            <person name="Lange K."/>
            <person name="Bertoli M."/>
            <person name="Moore C."/>
            <person name="Orchard R.C."/>
            <person name="Cohen N."/>
            <person name="Young R."/>
        </authorList>
    </citation>
    <scope>NUCLEOTIDE SEQUENCE [LARGE SCALE GENOMIC DNA]</scope>
</reference>
<sequence length="113" mass="12353">MDALPHIVSLAVALIAALSALATQRASSKASRTEKQEASRASMETEAYERARAFDTETIRRQNEQIAALLAKVAKQDEEMLQLQEKLKMTNERLESIESHTCGPDAGLEPANG</sequence>
<evidence type="ECO:0000313" key="3">
    <source>
        <dbReference type="Proteomes" id="UP000002347"/>
    </source>
</evidence>
<organism evidence="2 3">
    <name type="scientific">Rhodococcus phage ReqiPepy6</name>
    <dbReference type="NCBI Taxonomy" id="691965"/>
    <lineage>
        <taxon>Viruses</taxon>
        <taxon>Duplodnaviria</taxon>
        <taxon>Heunggongvirae</taxon>
        <taxon>Uroviricota</taxon>
        <taxon>Caudoviricetes</taxon>
        <taxon>Pepyhexavirus</taxon>
        <taxon>Pepyhexavirus pepy6</taxon>
    </lineage>
</organism>
<accession>D4P7F0</accession>
<feature type="region of interest" description="Disordered" evidence="1">
    <location>
        <begin position="92"/>
        <end position="113"/>
    </location>
</feature>
<dbReference type="SUPFAM" id="SSF144266">
    <property type="entry name" value="MPN010-like"/>
    <property type="match status" value="1"/>
</dbReference>
<feature type="region of interest" description="Disordered" evidence="1">
    <location>
        <begin position="24"/>
        <end position="47"/>
    </location>
</feature>
<dbReference type="GeneID" id="18565616"/>
<gene>
    <name evidence="2" type="ORF">Pepy6gene039</name>
</gene>
<dbReference type="KEGG" id="vg:18565616"/>
<proteinExistence type="predicted"/>
<name>D4P7F0_9CAUD</name>